<dbReference type="RefSeq" id="WP_272102774.1">
    <property type="nucleotide sequence ID" value="NZ_JAQNDK010000005.1"/>
</dbReference>
<reference evidence="3 4" key="1">
    <citation type="submission" date="2023-01" db="EMBL/GenBank/DDBJ databases">
        <title>Minimal conservation of predation-associated metabolite biosynthetic gene clusters underscores biosynthetic potential of Myxococcota including descriptions for ten novel species: Archangium lansinium sp. nov., Myxococcus landrumus sp. nov., Nannocystis bai.</title>
        <authorList>
            <person name="Ahearne A."/>
            <person name="Stevens C."/>
            <person name="Dowd S."/>
        </authorList>
    </citation>
    <scope>NUCLEOTIDE SEQUENCE [LARGE SCALE GENOMIC DNA]</scope>
    <source>
        <strain evidence="3 4">WIWO2</strain>
    </source>
</reference>
<protein>
    <recommendedName>
        <fullName evidence="5">Oligosaccharide repeat unit polymerase</fullName>
    </recommendedName>
</protein>
<proteinExistence type="predicted"/>
<dbReference type="EMBL" id="JAQNDK010000005">
    <property type="protein sequence ID" value="MDC0684646.1"/>
    <property type="molecule type" value="Genomic_DNA"/>
</dbReference>
<gene>
    <name evidence="3" type="ORF">POL72_43425</name>
</gene>
<feature type="transmembrane region" description="Helical" evidence="2">
    <location>
        <begin position="233"/>
        <end position="254"/>
    </location>
</feature>
<feature type="transmembrane region" description="Helical" evidence="2">
    <location>
        <begin position="162"/>
        <end position="184"/>
    </location>
</feature>
<evidence type="ECO:0000313" key="3">
    <source>
        <dbReference type="EMBL" id="MDC0684646.1"/>
    </source>
</evidence>
<evidence type="ECO:0000313" key="4">
    <source>
        <dbReference type="Proteomes" id="UP001217485"/>
    </source>
</evidence>
<organism evidence="3 4">
    <name type="scientific">Sorangium atrum</name>
    <dbReference type="NCBI Taxonomy" id="2995308"/>
    <lineage>
        <taxon>Bacteria</taxon>
        <taxon>Pseudomonadati</taxon>
        <taxon>Myxococcota</taxon>
        <taxon>Polyangia</taxon>
        <taxon>Polyangiales</taxon>
        <taxon>Polyangiaceae</taxon>
        <taxon>Sorangium</taxon>
    </lineage>
</organism>
<name>A0ABT5CDY2_9BACT</name>
<keyword evidence="4" id="KW-1185">Reference proteome</keyword>
<comment type="caution">
    <text evidence="3">The sequence shown here is derived from an EMBL/GenBank/DDBJ whole genome shotgun (WGS) entry which is preliminary data.</text>
</comment>
<feature type="transmembrane region" description="Helical" evidence="2">
    <location>
        <begin position="407"/>
        <end position="431"/>
    </location>
</feature>
<feature type="transmembrane region" description="Helical" evidence="2">
    <location>
        <begin position="260"/>
        <end position="276"/>
    </location>
</feature>
<keyword evidence="2" id="KW-0472">Membrane</keyword>
<sequence length="517" mass="55178">MPSLRLPRARGAARAAGPAPARRTKTPLGRITATLLVGTLAALGPILEGALGDGRGWTIGLLLLLAAPSLARAGGPRFHPLDPETYIPATYFLSVAYSPVLRLLMSREFSLSSHETAAMRVAYAGAVGCAIACTALSRRQETPDTQRMVPMHRPKATLDQDWATIIVGVLGLGLVATWIVTIGVGRFFSLNYASNHLEADGKGLLLGGWHFIGVAVVYLLLRAASLRKAGLAVPRVISLAGLCFFASFLLNTVMGRRGPLVWLVLSIALAVHAYGIKIRRVWLAVGMVSIVFYGFFVEGARAQQGKGIDAQISSASAYLDRIENPLEIGELQRVYANLVTIVNEQPPIISYPGESWVNAFLILVPKPLWSERPLGLAQQYALWTAPDLARRGAGFAMGAATEGYLNFGLAGTAIEIAVFSAFFFMLPLLVASARGSPLLVRATAVNLASFAYNQFRGELTALLKIAVSLGIALLAVLVLTSVVAHLRRGMAALGPTRKSSGRRQRDPRLGPSSALGR</sequence>
<feature type="compositionally biased region" description="Low complexity" evidence="1">
    <location>
        <begin position="1"/>
        <end position="21"/>
    </location>
</feature>
<feature type="region of interest" description="Disordered" evidence="1">
    <location>
        <begin position="494"/>
        <end position="517"/>
    </location>
</feature>
<accession>A0ABT5CDY2</accession>
<keyword evidence="2" id="KW-0812">Transmembrane</keyword>
<keyword evidence="2" id="KW-1133">Transmembrane helix</keyword>
<evidence type="ECO:0000256" key="1">
    <source>
        <dbReference type="SAM" id="MobiDB-lite"/>
    </source>
</evidence>
<feature type="transmembrane region" description="Helical" evidence="2">
    <location>
        <begin position="281"/>
        <end position="297"/>
    </location>
</feature>
<feature type="transmembrane region" description="Helical" evidence="2">
    <location>
        <begin position="461"/>
        <end position="484"/>
    </location>
</feature>
<evidence type="ECO:0008006" key="5">
    <source>
        <dbReference type="Google" id="ProtNLM"/>
    </source>
</evidence>
<feature type="transmembrane region" description="Helical" evidence="2">
    <location>
        <begin position="204"/>
        <end position="221"/>
    </location>
</feature>
<dbReference type="Proteomes" id="UP001217485">
    <property type="component" value="Unassembled WGS sequence"/>
</dbReference>
<evidence type="ECO:0000256" key="2">
    <source>
        <dbReference type="SAM" id="Phobius"/>
    </source>
</evidence>
<feature type="region of interest" description="Disordered" evidence="1">
    <location>
        <begin position="1"/>
        <end position="24"/>
    </location>
</feature>